<keyword evidence="2" id="KW-1003">Cell membrane</keyword>
<evidence type="ECO:0000256" key="5">
    <source>
        <dbReference type="ARBA" id="ARBA00023136"/>
    </source>
</evidence>
<dbReference type="GO" id="GO:0022857">
    <property type="term" value="F:transmembrane transporter activity"/>
    <property type="evidence" value="ECO:0007669"/>
    <property type="project" value="InterPro"/>
</dbReference>
<keyword evidence="5 6" id="KW-0472">Membrane</keyword>
<evidence type="ECO:0000256" key="6">
    <source>
        <dbReference type="SAM" id="Phobius"/>
    </source>
</evidence>
<dbReference type="CDD" id="cd06579">
    <property type="entry name" value="TM_PBP1_transp_AraH_like"/>
    <property type="match status" value="1"/>
</dbReference>
<dbReference type="HOGENOM" id="CLU_028880_4_0_0"/>
<dbReference type="eggNOG" id="COG1172">
    <property type="taxonomic scope" value="Bacteria"/>
</dbReference>
<feature type="transmembrane region" description="Helical" evidence="6">
    <location>
        <begin position="263"/>
        <end position="282"/>
    </location>
</feature>
<protein>
    <submittedName>
        <fullName evidence="7">Ribose transport system permease protein, RbsC</fullName>
    </submittedName>
</protein>
<name>A0A081CAQ6_VECG1</name>
<feature type="transmembrane region" description="Helical" evidence="6">
    <location>
        <begin position="89"/>
        <end position="109"/>
    </location>
</feature>
<feature type="transmembrane region" description="Helical" evidence="6">
    <location>
        <begin position="12"/>
        <end position="29"/>
    </location>
</feature>
<organism evidence="7 8">
    <name type="scientific">Vecturithrix granuli</name>
    <dbReference type="NCBI Taxonomy" id="1499967"/>
    <lineage>
        <taxon>Bacteria</taxon>
        <taxon>Candidatus Moduliflexota</taxon>
        <taxon>Candidatus Vecturitrichia</taxon>
        <taxon>Candidatus Vecturitrichales</taxon>
        <taxon>Candidatus Vecturitrichaceae</taxon>
        <taxon>Candidatus Vecturithrix</taxon>
    </lineage>
</organism>
<keyword evidence="8" id="KW-1185">Reference proteome</keyword>
<dbReference type="Proteomes" id="UP000030661">
    <property type="component" value="Unassembled WGS sequence"/>
</dbReference>
<evidence type="ECO:0000256" key="4">
    <source>
        <dbReference type="ARBA" id="ARBA00022989"/>
    </source>
</evidence>
<feature type="transmembrane region" description="Helical" evidence="6">
    <location>
        <begin position="155"/>
        <end position="177"/>
    </location>
</feature>
<feature type="transmembrane region" description="Helical" evidence="6">
    <location>
        <begin position="209"/>
        <end position="230"/>
    </location>
</feature>
<keyword evidence="4 6" id="KW-1133">Transmembrane helix</keyword>
<keyword evidence="3 6" id="KW-0812">Transmembrane</keyword>
<feature type="transmembrane region" description="Helical" evidence="6">
    <location>
        <begin position="288"/>
        <end position="306"/>
    </location>
</feature>
<feature type="transmembrane region" description="Helical" evidence="6">
    <location>
        <begin position="116"/>
        <end position="135"/>
    </location>
</feature>
<dbReference type="EMBL" id="DF820481">
    <property type="protein sequence ID" value="GAK61661.1"/>
    <property type="molecule type" value="Genomic_DNA"/>
</dbReference>
<feature type="transmembrane region" description="Helical" evidence="6">
    <location>
        <begin position="236"/>
        <end position="256"/>
    </location>
</feature>
<evidence type="ECO:0000256" key="3">
    <source>
        <dbReference type="ARBA" id="ARBA00022692"/>
    </source>
</evidence>
<dbReference type="AlphaFoldDB" id="A0A081CAQ6"/>
<dbReference type="InterPro" id="IPR001851">
    <property type="entry name" value="ABC_transp_permease"/>
</dbReference>
<dbReference type="Pfam" id="PF02653">
    <property type="entry name" value="BPD_transp_2"/>
    <property type="match status" value="1"/>
</dbReference>
<feature type="transmembrane region" description="Helical" evidence="6">
    <location>
        <begin position="41"/>
        <end position="61"/>
    </location>
</feature>
<dbReference type="PANTHER" id="PTHR32196">
    <property type="entry name" value="ABC TRANSPORTER PERMEASE PROTEIN YPHD-RELATED-RELATED"/>
    <property type="match status" value="1"/>
</dbReference>
<evidence type="ECO:0000313" key="7">
    <source>
        <dbReference type="EMBL" id="GAK61661.1"/>
    </source>
</evidence>
<proteinExistence type="predicted"/>
<accession>A0A081CAQ6</accession>
<sequence>MPKIDLKKSVNYLSAVSIIVLVGVFSAINPNFISAANIKNILSDVAPILVMSIGVTFVLLIGSVDLSVGAICSCACVMTGTWFSQMGNWVIPLVLLYGLLAGALNGVIFTKLKIPSFIVTLSTMSIWKCVALLISEGAPQGIPLELWPSLRWIKHSFWSIPIVFAIGLVVLGLHYVIQRQTIFGKSVFAVGANERAARIIGLDVLNTKMFAFVLSGLGSALSGVFFALILKSSLPTIGDQLVLVAMAAVVLGGTALTGGKGSVLKTLLGVVLVLVIQNGLNVVAVDAFWQQIVFGALIIFAVYLNADKGGRGVIIK</sequence>
<dbReference type="GO" id="GO:0005886">
    <property type="term" value="C:plasma membrane"/>
    <property type="evidence" value="ECO:0007669"/>
    <property type="project" value="UniProtKB-SubCell"/>
</dbReference>
<evidence type="ECO:0000256" key="2">
    <source>
        <dbReference type="ARBA" id="ARBA00022475"/>
    </source>
</evidence>
<evidence type="ECO:0000313" key="8">
    <source>
        <dbReference type="Proteomes" id="UP000030661"/>
    </source>
</evidence>
<evidence type="ECO:0000256" key="1">
    <source>
        <dbReference type="ARBA" id="ARBA00004651"/>
    </source>
</evidence>
<comment type="subcellular location">
    <subcellularLocation>
        <location evidence="1">Cell membrane</location>
        <topology evidence="1">Multi-pass membrane protein</topology>
    </subcellularLocation>
</comment>
<dbReference type="STRING" id="1499967.U27_01562"/>
<gene>
    <name evidence="7" type="ORF">U27_01562</name>
</gene>
<reference evidence="7 8" key="1">
    <citation type="journal article" date="2015" name="PeerJ">
        <title>First genomic representation of candidate bacterial phylum KSB3 points to enhanced environmental sensing as a trigger of wastewater bulking.</title>
        <authorList>
            <person name="Sekiguchi Y."/>
            <person name="Ohashi A."/>
            <person name="Parks D.H."/>
            <person name="Yamauchi T."/>
            <person name="Tyson G.W."/>
            <person name="Hugenholtz P."/>
        </authorList>
    </citation>
    <scope>NUCLEOTIDE SEQUENCE [LARGE SCALE GENOMIC DNA]</scope>
</reference>